<dbReference type="InterPro" id="IPR010141">
    <property type="entry name" value="FGAM_synthase"/>
</dbReference>
<evidence type="ECO:0000259" key="8">
    <source>
        <dbReference type="Pfam" id="PF18072"/>
    </source>
</evidence>
<sequence>MNKRIFVEKKADFGIKSASLVKELTHNLQLASLKDLRIVQVYDVFNLAEDLLARAEKHIFSEQVTDRLLTEAEITAELDKVAFFAIEALPGQFDQRAASSQEALLLLGSDSQVKVNTAQLYLVNKDIAEAELEAVKNYLLNPVDSRFKDITLPLEVQAFSVSDKTISNLDFFETYQADDFAAYKAEQGLAMEVDDLLFIQDYFKSIGRVPTETELKVLDTYWSDHCRHTTFETELKNIDFSASKFQKQLQATYDKYIAMRDELGRSEKPQTLMDMATIFGRYERANGRLDDMEVSDEINACSVEIEVDVDGVKEPWLLMFKNETHNHPTEIEPFGGAATCIGGAIRDPLSGRSYVYQAMRISGAGDITTPIAETRAGKLPQQVISKTAAHGYSSYGNQIGLATTYVREYFHPGFVAKRMELGAVVGAAPKENVVREKPEAGDVVVLLGGKTGRDGVGGATGSSKVQTVESVETAGAEVQKGNAIEERKIQRLFCDGNVTRLIKKSNDFGAGGVCVAIGELADGLEIDLDKVPLKYQGLNGTEIAISESQERMSVVVGPSDVDAFIAACNKENIDAVVVATVTEKPNLVMTWNGETIVDLERCFLDTNGVRVVVDAKVVDKDLTVPEARTTSAETLEADMLKVLSDLNHASQKGLQTIFDSSVGRSTVNHPIGGRYQITPTESSVQKLPVQYGVTTTASVMAQGYNPYIAEWSPYHGAAYAVIEATARLVATGADWSRARFSYQEYFERMDKQAERFGQPVSALLGSIEAQIQFGLPSIGGKDSMSGTFEELTVPPTLVAFGVTTADSRKVLSPEFKAAGENIYYIPGQAISEDIDFDLIKANFSQFEAIQAQHKITAASAVKYGGVLESLALMTFGNRIGASVEIAELDSSLTAQLGGFVFTSVEEIADVVKIGQTQADFTVTVNGNDLAGASLLSAFEGKLEEVYPTEFEQVDAIEEVPAVVSDVVIKAKEIIEKPVVYIPVFPGTNSEYDSAKAFEQVGASVNLVPFVTLNEAAIAESVDTMVANIAKANIIFFAGGFSAADEPDGSAKFIVNILLNEKVRAAIDSFIEKGGLIIGICNGFQALVKSGLLPYGNFEEAGETSPTLFYNDANQHVAKMVETRIANTNSPWLAGVEVGDIHVIPVSHGEGKFVVSASEFAELRDNGQIWSQYVDFDGQPSMDSKYNPNGSVNAIEGITSKNGQIIGKMGHSERWEDGLFQNIPGNKDQKLFESAVKYFTGK</sequence>
<proteinExistence type="predicted"/>
<dbReference type="SUPFAM" id="SSF55326">
    <property type="entry name" value="PurM N-terminal domain-like"/>
    <property type="match status" value="2"/>
</dbReference>
<evidence type="ECO:0000256" key="3">
    <source>
        <dbReference type="ARBA" id="ARBA00022741"/>
    </source>
</evidence>
<keyword evidence="1" id="KW-0436">Ligase</keyword>
<dbReference type="InterPro" id="IPR036676">
    <property type="entry name" value="PurM-like_C_sf"/>
</dbReference>
<dbReference type="CDD" id="cd02204">
    <property type="entry name" value="PurL_repeat2"/>
    <property type="match status" value="1"/>
</dbReference>
<dbReference type="Gene3D" id="3.40.50.880">
    <property type="match status" value="1"/>
</dbReference>
<gene>
    <name evidence="9" type="ORF">C4618_01225</name>
</gene>
<dbReference type="GO" id="GO:0004642">
    <property type="term" value="F:phosphoribosylformylglycinamidine synthase activity"/>
    <property type="evidence" value="ECO:0007669"/>
    <property type="project" value="TreeGrafter"/>
</dbReference>
<dbReference type="PANTHER" id="PTHR10099">
    <property type="entry name" value="PHOSPHORIBOSYLFORMYLGLYCINAMIDINE SYNTHASE"/>
    <property type="match status" value="1"/>
</dbReference>
<dbReference type="Pfam" id="PF18072">
    <property type="entry name" value="FGAR-AT_linker"/>
    <property type="match status" value="1"/>
</dbReference>
<dbReference type="EMBL" id="QHGZ01000039">
    <property type="protein sequence ID" value="RDY91272.1"/>
    <property type="molecule type" value="Genomic_DNA"/>
</dbReference>
<evidence type="ECO:0000256" key="6">
    <source>
        <dbReference type="ARBA" id="ARBA00022842"/>
    </source>
</evidence>
<evidence type="ECO:0000256" key="5">
    <source>
        <dbReference type="ARBA" id="ARBA00022840"/>
    </source>
</evidence>
<dbReference type="Gene3D" id="3.30.1330.10">
    <property type="entry name" value="PurM-like, N-terminal domain"/>
    <property type="match status" value="2"/>
</dbReference>
<dbReference type="RefSeq" id="WP_001042253.1">
    <property type="nucleotide sequence ID" value="NZ_CHDK01000011.1"/>
</dbReference>
<dbReference type="FunFam" id="3.90.650.10:FF:000020">
    <property type="entry name" value="Phosphoribosylformylglycinamidine synthase"/>
    <property type="match status" value="1"/>
</dbReference>
<dbReference type="InterPro" id="IPR029062">
    <property type="entry name" value="Class_I_gatase-like"/>
</dbReference>
<dbReference type="CDD" id="cd01740">
    <property type="entry name" value="GATase1_FGAR_AT"/>
    <property type="match status" value="1"/>
</dbReference>
<dbReference type="GO" id="GO:0046872">
    <property type="term" value="F:metal ion binding"/>
    <property type="evidence" value="ECO:0007669"/>
    <property type="project" value="UniProtKB-KW"/>
</dbReference>
<dbReference type="FunFam" id="3.30.1330.10:FF:000013">
    <property type="entry name" value="Phosphoribosylformylglycinamidine synthase"/>
    <property type="match status" value="1"/>
</dbReference>
<feature type="domain" description="Phosphoribosylformylglycinamidine synthase linker" evidence="8">
    <location>
        <begin position="182"/>
        <end position="228"/>
    </location>
</feature>
<evidence type="ECO:0000313" key="10">
    <source>
        <dbReference type="Proteomes" id="UP000256718"/>
    </source>
</evidence>
<dbReference type="FunFam" id="3.30.1330.10:FF:000019">
    <property type="entry name" value="Phosphoribosylformylglycinamidine synthase"/>
    <property type="match status" value="1"/>
</dbReference>
<dbReference type="InterPro" id="IPR010918">
    <property type="entry name" value="PurM-like_C_dom"/>
</dbReference>
<dbReference type="SMART" id="SM01211">
    <property type="entry name" value="GATase_5"/>
    <property type="match status" value="1"/>
</dbReference>
<evidence type="ECO:0000259" key="7">
    <source>
        <dbReference type="Pfam" id="PF02769"/>
    </source>
</evidence>
<dbReference type="InterPro" id="IPR036921">
    <property type="entry name" value="PurM-like_N_sf"/>
</dbReference>
<dbReference type="NCBIfam" id="TIGR01857">
    <property type="entry name" value="FGAM-synthase"/>
    <property type="match status" value="1"/>
</dbReference>
<dbReference type="Pfam" id="PF13507">
    <property type="entry name" value="GATase_5"/>
    <property type="match status" value="1"/>
</dbReference>
<keyword evidence="5" id="KW-0067">ATP-binding</keyword>
<evidence type="ECO:0000256" key="2">
    <source>
        <dbReference type="ARBA" id="ARBA00022723"/>
    </source>
</evidence>
<organism evidence="9 10">
    <name type="scientific">Streptococcus agalactiae</name>
    <dbReference type="NCBI Taxonomy" id="1311"/>
    <lineage>
        <taxon>Bacteria</taxon>
        <taxon>Bacillati</taxon>
        <taxon>Bacillota</taxon>
        <taxon>Bacilli</taxon>
        <taxon>Lactobacillales</taxon>
        <taxon>Streptococcaceae</taxon>
        <taxon>Streptococcus</taxon>
    </lineage>
</organism>
<dbReference type="CDD" id="cd02203">
    <property type="entry name" value="PurL_repeat1"/>
    <property type="match status" value="1"/>
</dbReference>
<dbReference type="Proteomes" id="UP000256718">
    <property type="component" value="Unassembled WGS sequence"/>
</dbReference>
<dbReference type="FunFam" id="3.40.50.880:FF:000070">
    <property type="entry name" value="Phosphoribosylformylglycinamidine synthase"/>
    <property type="match status" value="1"/>
</dbReference>
<keyword evidence="3" id="KW-0547">Nucleotide-binding</keyword>
<dbReference type="GO" id="GO:0005737">
    <property type="term" value="C:cytoplasm"/>
    <property type="evidence" value="ECO:0007669"/>
    <property type="project" value="TreeGrafter"/>
</dbReference>
<dbReference type="PANTHER" id="PTHR10099:SF1">
    <property type="entry name" value="PHOSPHORIBOSYLFORMYLGLYCINAMIDINE SYNTHASE"/>
    <property type="match status" value="1"/>
</dbReference>
<keyword evidence="4" id="KW-0658">Purine biosynthesis</keyword>
<keyword evidence="2" id="KW-0479">Metal-binding</keyword>
<dbReference type="GO" id="GO:0005524">
    <property type="term" value="F:ATP binding"/>
    <property type="evidence" value="ECO:0007669"/>
    <property type="project" value="UniProtKB-KW"/>
</dbReference>
<dbReference type="Pfam" id="PF02769">
    <property type="entry name" value="AIRS_C"/>
    <property type="match status" value="1"/>
</dbReference>
<evidence type="ECO:0000256" key="1">
    <source>
        <dbReference type="ARBA" id="ARBA00022598"/>
    </source>
</evidence>
<name>A0A7Z6WIF5_STRAG</name>
<accession>A0A7Z6WIF5</accession>
<protein>
    <submittedName>
        <fullName evidence="9">Phosphoribosylformylglycinamidine synthase</fullName>
    </submittedName>
</protein>
<feature type="domain" description="PurM-like C-terminal" evidence="7">
    <location>
        <begin position="439"/>
        <end position="591"/>
    </location>
</feature>
<dbReference type="InterPro" id="IPR041609">
    <property type="entry name" value="PurL_linker"/>
</dbReference>
<evidence type="ECO:0000256" key="4">
    <source>
        <dbReference type="ARBA" id="ARBA00022755"/>
    </source>
</evidence>
<evidence type="ECO:0000313" key="9">
    <source>
        <dbReference type="EMBL" id="RDY91272.1"/>
    </source>
</evidence>
<dbReference type="SUPFAM" id="SSF52317">
    <property type="entry name" value="Class I glutamine amidotransferase-like"/>
    <property type="match status" value="1"/>
</dbReference>
<dbReference type="Gene3D" id="3.90.650.10">
    <property type="entry name" value="PurM-like C-terminal domain"/>
    <property type="match status" value="1"/>
</dbReference>
<keyword evidence="6" id="KW-0460">Magnesium</keyword>
<dbReference type="AlphaFoldDB" id="A0A7Z6WIF5"/>
<reference evidence="9 10" key="1">
    <citation type="journal article" date="2018" name="Emerg. Microbes Infect.">
        <title>Phenotypic and molecular analysis of nontypeable Group B streptococci: identification of cps2a and hybrid cps2a/cps5 Group B streptococcal capsule gene clusters.</title>
        <authorList>
            <person name="Alhhazmi A."/>
            <person name="Tyrrell G.J."/>
        </authorList>
    </citation>
    <scope>NUCLEOTIDE SEQUENCE [LARGE SCALE GENOMIC DNA]</scope>
    <source>
        <strain evidence="9 10">PLGBS17</strain>
    </source>
</reference>
<dbReference type="SUPFAM" id="SSF56042">
    <property type="entry name" value="PurM C-terminal domain-like"/>
    <property type="match status" value="2"/>
</dbReference>
<comment type="caution">
    <text evidence="9">The sequence shown here is derived from an EMBL/GenBank/DDBJ whole genome shotgun (WGS) entry which is preliminary data.</text>
</comment>
<dbReference type="GO" id="GO:0006164">
    <property type="term" value="P:purine nucleotide biosynthetic process"/>
    <property type="evidence" value="ECO:0007669"/>
    <property type="project" value="UniProtKB-KW"/>
</dbReference>